<organism evidence="1 2">
    <name type="scientific">Pseudoroseicyclus tamaricis</name>
    <dbReference type="NCBI Taxonomy" id="2705421"/>
    <lineage>
        <taxon>Bacteria</taxon>
        <taxon>Pseudomonadati</taxon>
        <taxon>Pseudomonadota</taxon>
        <taxon>Alphaproteobacteria</taxon>
        <taxon>Rhodobacterales</taxon>
        <taxon>Paracoccaceae</taxon>
        <taxon>Pseudoroseicyclus</taxon>
    </lineage>
</organism>
<name>A0A6B2JGG4_9RHOB</name>
<protein>
    <submittedName>
        <fullName evidence="1">SDR family oxidoreductase</fullName>
    </submittedName>
</protein>
<dbReference type="Proteomes" id="UP000474757">
    <property type="component" value="Unassembled WGS sequence"/>
</dbReference>
<dbReference type="RefSeq" id="WP_163890419.1">
    <property type="nucleotide sequence ID" value="NZ_JAAFYS010000001.1"/>
</dbReference>
<comment type="caution">
    <text evidence="1">The sequence shown here is derived from an EMBL/GenBank/DDBJ whole genome shotgun (WGS) entry which is preliminary data.</text>
</comment>
<dbReference type="AlphaFoldDB" id="A0A6B2JGG4"/>
<sequence length="48" mass="5142">MNSRIGQPADIGGAAVFLAVDEARYITGQMLYIDGGIIANQISWEDLS</sequence>
<proteinExistence type="predicted"/>
<dbReference type="Pfam" id="PF13561">
    <property type="entry name" value="adh_short_C2"/>
    <property type="match status" value="1"/>
</dbReference>
<dbReference type="Gene3D" id="3.40.50.720">
    <property type="entry name" value="NAD(P)-binding Rossmann-like Domain"/>
    <property type="match status" value="1"/>
</dbReference>
<accession>A0A6B2JGG4</accession>
<dbReference type="SUPFAM" id="SSF51735">
    <property type="entry name" value="NAD(P)-binding Rossmann-fold domains"/>
    <property type="match status" value="1"/>
</dbReference>
<evidence type="ECO:0000313" key="2">
    <source>
        <dbReference type="Proteomes" id="UP000474757"/>
    </source>
</evidence>
<keyword evidence="2" id="KW-1185">Reference proteome</keyword>
<reference evidence="1 2" key="1">
    <citation type="submission" date="2020-02" db="EMBL/GenBank/DDBJ databases">
        <title>Pseudoroseicyclus tamarix, sp. nov., isolated from offshore sediment of a Tamarix chinensis forest.</title>
        <authorList>
            <person name="Gai Y."/>
        </authorList>
    </citation>
    <scope>NUCLEOTIDE SEQUENCE [LARGE SCALE GENOMIC DNA]</scope>
    <source>
        <strain evidence="1 2">CLL3-39</strain>
    </source>
</reference>
<dbReference type="EMBL" id="JAAGAB010000001">
    <property type="protein sequence ID" value="NDV00253.1"/>
    <property type="molecule type" value="Genomic_DNA"/>
</dbReference>
<dbReference type="InterPro" id="IPR002347">
    <property type="entry name" value="SDR_fam"/>
</dbReference>
<dbReference type="InterPro" id="IPR036291">
    <property type="entry name" value="NAD(P)-bd_dom_sf"/>
</dbReference>
<evidence type="ECO:0000313" key="1">
    <source>
        <dbReference type="EMBL" id="NDV00253.1"/>
    </source>
</evidence>
<gene>
    <name evidence="1" type="ORF">GZA08_04625</name>
</gene>